<name>A0A6C0JTG3_9ZZZZ</name>
<accession>A0A6C0JTG3</accession>
<sequence>MDYQHSSDGRRVNNYIKKHYSDLFGKSNDPDKNLTNTCRWIVLNPTTHDHHCHFEINGKPYFPDSTTDIEYGEDKVIRLYCWKGRTEWMNNPDLVLKPHSYFKALEKSGSKGRSYHNAEGRTIMKAHRYSSRINLPFLTEHEDSSSFMEVATEPLPYLETICIFEPRKEPYLSIYDPNLQLERLTVVNLYASTLEFIKARKLKYLEVSTQHEIEAKPSPTYTKLRIPELRCNYVRLEELIHIVDPEHITTLGLDAVGKERDIDWSKFTSLSCLKVHSCTNLETLRSILRKVKVEEFHFGNSDEIEFKDFYLELRDLLPDLRVLGLEYLDMTSLDPTVPYLEGLERLHIKTNSDEIKVPERQRDLEAQIDMPEVVEVTNNFSQAFNGEEYSFDNELQRISIDRQGHTIFTRQVFGLKGYGNLNRSSSKYSPILHSFLAKTRAKSARKVVR</sequence>
<organism evidence="1">
    <name type="scientific">viral metagenome</name>
    <dbReference type="NCBI Taxonomy" id="1070528"/>
    <lineage>
        <taxon>unclassified sequences</taxon>
        <taxon>metagenomes</taxon>
        <taxon>organismal metagenomes</taxon>
    </lineage>
</organism>
<dbReference type="SUPFAM" id="SSF52058">
    <property type="entry name" value="L domain-like"/>
    <property type="match status" value="1"/>
</dbReference>
<dbReference type="AlphaFoldDB" id="A0A6C0JTG3"/>
<dbReference type="EMBL" id="MN740698">
    <property type="protein sequence ID" value="QHU08663.1"/>
    <property type="molecule type" value="Genomic_DNA"/>
</dbReference>
<dbReference type="Gene3D" id="3.80.10.10">
    <property type="entry name" value="Ribonuclease Inhibitor"/>
    <property type="match status" value="1"/>
</dbReference>
<reference evidence="1" key="1">
    <citation type="journal article" date="2020" name="Nature">
        <title>Giant virus diversity and host interactions through global metagenomics.</title>
        <authorList>
            <person name="Schulz F."/>
            <person name="Roux S."/>
            <person name="Paez-Espino D."/>
            <person name="Jungbluth S."/>
            <person name="Walsh D.A."/>
            <person name="Denef V.J."/>
            <person name="McMahon K.D."/>
            <person name="Konstantinidis K.T."/>
            <person name="Eloe-Fadrosh E.A."/>
            <person name="Kyrpides N.C."/>
            <person name="Woyke T."/>
        </authorList>
    </citation>
    <scope>NUCLEOTIDE SEQUENCE</scope>
    <source>
        <strain evidence="1">GVMAG-S-1063924-116</strain>
    </source>
</reference>
<protein>
    <submittedName>
        <fullName evidence="1">Uncharacterized protein</fullName>
    </submittedName>
</protein>
<proteinExistence type="predicted"/>
<evidence type="ECO:0000313" key="1">
    <source>
        <dbReference type="EMBL" id="QHU08663.1"/>
    </source>
</evidence>
<dbReference type="InterPro" id="IPR032675">
    <property type="entry name" value="LRR_dom_sf"/>
</dbReference>